<dbReference type="InterPro" id="IPR052357">
    <property type="entry name" value="Orn_Lys_Arg_decarboxylase-I"/>
</dbReference>
<evidence type="ECO:0000259" key="7">
    <source>
        <dbReference type="Pfam" id="PF03711"/>
    </source>
</evidence>
<dbReference type="PANTHER" id="PTHR43277">
    <property type="entry name" value="ARGININE DECARBOXYLASE"/>
    <property type="match status" value="1"/>
</dbReference>
<dbReference type="SUPFAM" id="SSF53383">
    <property type="entry name" value="PLP-dependent transferases"/>
    <property type="match status" value="1"/>
</dbReference>
<dbReference type="SUPFAM" id="SSF55904">
    <property type="entry name" value="Ornithine decarboxylase C-terminal domain"/>
    <property type="match status" value="1"/>
</dbReference>
<dbReference type="Gene3D" id="3.40.640.10">
    <property type="entry name" value="Type I PLP-dependent aspartate aminotransferase-like (Major domain)"/>
    <property type="match status" value="1"/>
</dbReference>
<gene>
    <name evidence="8" type="ORF">SAMN02910350_02429</name>
</gene>
<comment type="similarity">
    <text evidence="2">Belongs to the Orn/Lys/Arg decarboxylase class-I family.</text>
</comment>
<dbReference type="PANTHER" id="PTHR43277:SF4">
    <property type="entry name" value="ARGININE DECARBOXYLASE"/>
    <property type="match status" value="1"/>
</dbReference>
<evidence type="ECO:0000256" key="3">
    <source>
        <dbReference type="ARBA" id="ARBA00022793"/>
    </source>
</evidence>
<dbReference type="InterPro" id="IPR036633">
    <property type="entry name" value="Prn/Lys/Arg_de-COase_C_sf"/>
</dbReference>
<comment type="cofactor">
    <cofactor evidence="1">
        <name>pyridoxal 5'-phosphate</name>
        <dbReference type="ChEBI" id="CHEBI:597326"/>
    </cofactor>
</comment>
<dbReference type="InterPro" id="IPR000310">
    <property type="entry name" value="Orn/Lys/Arg_deCO2ase_major_dom"/>
</dbReference>
<evidence type="ECO:0000313" key="9">
    <source>
        <dbReference type="Proteomes" id="UP000199428"/>
    </source>
</evidence>
<dbReference type="Pfam" id="PF01276">
    <property type="entry name" value="OKR_DC_1"/>
    <property type="match status" value="1"/>
</dbReference>
<dbReference type="AlphaFoldDB" id="A0A1G5S2T8"/>
<dbReference type="GO" id="GO:0016831">
    <property type="term" value="F:carboxy-lyase activity"/>
    <property type="evidence" value="ECO:0007669"/>
    <property type="project" value="UniProtKB-KW"/>
</dbReference>
<dbReference type="InterPro" id="IPR015424">
    <property type="entry name" value="PyrdxlP-dep_Trfase"/>
</dbReference>
<evidence type="ECO:0000256" key="1">
    <source>
        <dbReference type="ARBA" id="ARBA00001933"/>
    </source>
</evidence>
<accession>A0A1G5S2T8</accession>
<keyword evidence="3" id="KW-0210">Decarboxylase</keyword>
<dbReference type="Proteomes" id="UP000199428">
    <property type="component" value="Unassembled WGS sequence"/>
</dbReference>
<sequence length="455" mass="49798">MSLKKTLEKYSKSNMYPFHMPGHKRQLDGVSKIDMTEVEGVDDLHDASGVIAEDQKRMAKLFGADESRILVGGSTVGNLASVYASCNEGDSVIIQRNSHKSVYNAVMLRHLKCDYIEPDVSYNGIFKAVTLEQVKSAVEKGQAVPKAVIITSPTYEGFHAPVKEIAEYCHDKGIILIVDQAHGAHLGFNQEFKGSAVGLADITIQSLHKTLPSLTQTAAMHISGDRVDLNRVAEALDIFETSSPSYVLMNSISNCLDILENCGELFSEYVDNLQDFYSISGELKNLQLITDETDKKDPGKLIISTKNTNITGVELAKILREKYELETELSSFAYVLAMTSIMDTKEGFDRLKTALKEIDDALTAGHIDVTNLKLNYKKVMETFQAKAGGEKEVPLAHAEGKVSAAMVCLYPPGAPLIVPGEEISKEAIKVIHEAKAKGLHVTGMDVERESVSVVN</sequence>
<protein>
    <submittedName>
        <fullName evidence="8">Arginine/lysine/ornithine decarboxylase</fullName>
    </submittedName>
</protein>
<dbReference type="EMBL" id="FMWK01000015">
    <property type="protein sequence ID" value="SCZ80684.1"/>
    <property type="molecule type" value="Genomic_DNA"/>
</dbReference>
<evidence type="ECO:0000256" key="5">
    <source>
        <dbReference type="ARBA" id="ARBA00023239"/>
    </source>
</evidence>
<keyword evidence="5" id="KW-0456">Lyase</keyword>
<feature type="domain" description="Orn/Lys/Arg decarboxylases family 1 pyridoxal-P attachment site" evidence="6">
    <location>
        <begin position="3"/>
        <end position="271"/>
    </location>
</feature>
<keyword evidence="4" id="KW-0663">Pyridoxal phosphate</keyword>
<feature type="domain" description="Orn/Lys/Arg decarboxylase C-terminal" evidence="7">
    <location>
        <begin position="387"/>
        <end position="431"/>
    </location>
</feature>
<name>A0A1G5S2T8_PSEXY</name>
<dbReference type="InterPro" id="IPR008286">
    <property type="entry name" value="Prn/Lys/Arg_de-COase_C"/>
</dbReference>
<evidence type="ECO:0000313" key="8">
    <source>
        <dbReference type="EMBL" id="SCZ80684.1"/>
    </source>
</evidence>
<dbReference type="Pfam" id="PF03711">
    <property type="entry name" value="OKR_DC_1_C"/>
    <property type="match status" value="1"/>
</dbReference>
<evidence type="ECO:0000259" key="6">
    <source>
        <dbReference type="Pfam" id="PF01276"/>
    </source>
</evidence>
<dbReference type="Gene3D" id="3.90.105.10">
    <property type="entry name" value="Molybdopterin biosynthesis moea protein, domain 2"/>
    <property type="match status" value="1"/>
</dbReference>
<evidence type="ECO:0000256" key="4">
    <source>
        <dbReference type="ARBA" id="ARBA00022898"/>
    </source>
</evidence>
<evidence type="ECO:0000256" key="2">
    <source>
        <dbReference type="ARBA" id="ARBA00010671"/>
    </source>
</evidence>
<reference evidence="8 9" key="1">
    <citation type="submission" date="2016-10" db="EMBL/GenBank/DDBJ databases">
        <authorList>
            <person name="de Groot N.N."/>
        </authorList>
    </citation>
    <scope>NUCLEOTIDE SEQUENCE [LARGE SCALE GENOMIC DNA]</scope>
    <source>
        <strain evidence="8 9">DSM 10317</strain>
    </source>
</reference>
<proteinExistence type="inferred from homology"/>
<organism evidence="8 9">
    <name type="scientific">Pseudobutyrivibrio xylanivorans</name>
    <dbReference type="NCBI Taxonomy" id="185007"/>
    <lineage>
        <taxon>Bacteria</taxon>
        <taxon>Bacillati</taxon>
        <taxon>Bacillota</taxon>
        <taxon>Clostridia</taxon>
        <taxon>Lachnospirales</taxon>
        <taxon>Lachnospiraceae</taxon>
        <taxon>Pseudobutyrivibrio</taxon>
    </lineage>
</organism>
<dbReference type="InterPro" id="IPR015421">
    <property type="entry name" value="PyrdxlP-dep_Trfase_major"/>
</dbReference>
<dbReference type="RefSeq" id="WP_090163695.1">
    <property type="nucleotide sequence ID" value="NZ_FMWK01000015.1"/>
</dbReference>